<organism evidence="1 2">
    <name type="scientific">Macrococcoides goetzii</name>
    <dbReference type="NCBI Taxonomy" id="1891097"/>
    <lineage>
        <taxon>Bacteria</taxon>
        <taxon>Bacillati</taxon>
        <taxon>Bacillota</taxon>
        <taxon>Bacilli</taxon>
        <taxon>Bacillales</taxon>
        <taxon>Staphylococcaceae</taxon>
        <taxon>Macrococcoides</taxon>
    </lineage>
</organism>
<reference evidence="1 2" key="1">
    <citation type="journal article" date="2018" name="Front. Microbiol.">
        <title>Description and Comparative Genomics of Macrococcus caseolyticus subsp. hominis subsp. nov., Macrococcus goetzii sp. nov., Macrococcus epidermidis sp. nov., and Macrococcus bohemicus sp. nov., Novel Macrococci From Human Clinical Material With Virulence Potential and Suspected Uptake of Foreign DNA by Natural Transformation.</title>
        <authorList>
            <person name="Maslanova I."/>
            <person name="Wertheimer Z."/>
            <person name="Sedlacek I."/>
            <person name="Svec P."/>
            <person name="Indrakova A."/>
            <person name="Kovarovic V."/>
            <person name="Schumann P."/>
            <person name="Sproer C."/>
            <person name="Kralova S."/>
            <person name="Sedo O."/>
            <person name="Kristofova L."/>
            <person name="Vrbovska V."/>
            <person name="Fuzik T."/>
            <person name="Petras P."/>
            <person name="Zdrahal Z."/>
            <person name="Ruzickova V."/>
            <person name="Doskar J."/>
            <person name="Pantucek R."/>
        </authorList>
    </citation>
    <scope>NUCLEOTIDE SEQUENCE [LARGE SCALE GENOMIC DNA]</scope>
    <source>
        <strain evidence="1 2">CCM 4927</strain>
    </source>
</reference>
<dbReference type="RefSeq" id="WP_099578216.1">
    <property type="nucleotide sequence ID" value="NZ_MJBI02000001.1"/>
</dbReference>
<evidence type="ECO:0000313" key="2">
    <source>
        <dbReference type="Proteomes" id="UP000229523"/>
    </source>
</evidence>
<name>A0A2G5NSZ4_9STAP</name>
<proteinExistence type="predicted"/>
<sequence length="98" mass="11945">MITRTRFKTYKEFIERITIQREYLLLITPLNECAKRVFKHETQCNDSIYTTFLDYSKKRQKDEDIIKKHTDASFSFTDNLDYNKDYKVEIIKVTEFNN</sequence>
<gene>
    <name evidence="1" type="ORF">BFS35_002330</name>
</gene>
<accession>A0A2G5NSZ4</accession>
<comment type="caution">
    <text evidence="1">The sequence shown here is derived from an EMBL/GenBank/DDBJ whole genome shotgun (WGS) entry which is preliminary data.</text>
</comment>
<dbReference type="AlphaFoldDB" id="A0A2G5NSZ4"/>
<evidence type="ECO:0000313" key="1">
    <source>
        <dbReference type="EMBL" id="RAI82546.1"/>
    </source>
</evidence>
<keyword evidence="2" id="KW-1185">Reference proteome</keyword>
<dbReference type="Proteomes" id="UP000229523">
    <property type="component" value="Unassembled WGS sequence"/>
</dbReference>
<protein>
    <submittedName>
        <fullName evidence="1">Uncharacterized protein</fullName>
    </submittedName>
</protein>
<dbReference type="EMBL" id="MJBI02000001">
    <property type="protein sequence ID" value="RAI82546.1"/>
    <property type="molecule type" value="Genomic_DNA"/>
</dbReference>